<keyword evidence="11 13" id="KW-0472">Membrane</keyword>
<name>A0A2T1LWM7_9CHRO</name>
<dbReference type="InterPro" id="IPR048279">
    <property type="entry name" value="MdtK-like"/>
</dbReference>
<evidence type="ECO:0000256" key="13">
    <source>
        <dbReference type="SAM" id="Phobius"/>
    </source>
</evidence>
<evidence type="ECO:0000256" key="5">
    <source>
        <dbReference type="ARBA" id="ARBA00022448"/>
    </source>
</evidence>
<feature type="transmembrane region" description="Helical" evidence="13">
    <location>
        <begin position="281"/>
        <end position="308"/>
    </location>
</feature>
<dbReference type="Proteomes" id="UP000239001">
    <property type="component" value="Unassembled WGS sequence"/>
</dbReference>
<evidence type="ECO:0000256" key="10">
    <source>
        <dbReference type="ARBA" id="ARBA00023065"/>
    </source>
</evidence>
<evidence type="ECO:0000256" key="11">
    <source>
        <dbReference type="ARBA" id="ARBA00023136"/>
    </source>
</evidence>
<keyword evidence="5" id="KW-0813">Transport</keyword>
<dbReference type="CDD" id="cd13131">
    <property type="entry name" value="MATE_NorM_like"/>
    <property type="match status" value="1"/>
</dbReference>
<dbReference type="AlphaFoldDB" id="A0A2T1LWM7"/>
<gene>
    <name evidence="14" type="ORF">C7H19_13920</name>
</gene>
<dbReference type="GO" id="GO:0015297">
    <property type="term" value="F:antiporter activity"/>
    <property type="evidence" value="ECO:0007669"/>
    <property type="project" value="UniProtKB-KW"/>
</dbReference>
<feature type="transmembrane region" description="Helical" evidence="13">
    <location>
        <begin position="425"/>
        <end position="444"/>
    </location>
</feature>
<dbReference type="RefSeq" id="WP_106457483.1">
    <property type="nucleotide sequence ID" value="NZ_PXOH01000014.1"/>
</dbReference>
<dbReference type="PIRSF" id="PIRSF006603">
    <property type="entry name" value="DinF"/>
    <property type="match status" value="1"/>
</dbReference>
<dbReference type="GO" id="GO:0042910">
    <property type="term" value="F:xenobiotic transmembrane transporter activity"/>
    <property type="evidence" value="ECO:0007669"/>
    <property type="project" value="InterPro"/>
</dbReference>
<comment type="subcellular location">
    <subcellularLocation>
        <location evidence="2">Cell membrane</location>
        <topology evidence="2">Multi-pass membrane protein</topology>
    </subcellularLocation>
</comment>
<feature type="transmembrane region" description="Helical" evidence="13">
    <location>
        <begin position="240"/>
        <end position="269"/>
    </location>
</feature>
<dbReference type="OrthoDB" id="9780160at2"/>
<evidence type="ECO:0000313" key="14">
    <source>
        <dbReference type="EMBL" id="PSF36299.1"/>
    </source>
</evidence>
<dbReference type="InterPro" id="IPR050222">
    <property type="entry name" value="MATE_MdtK"/>
</dbReference>
<comment type="similarity">
    <text evidence="3">Belongs to the multi antimicrobial extrusion (MATE) (TC 2.A.66.1) family.</text>
</comment>
<evidence type="ECO:0000256" key="2">
    <source>
        <dbReference type="ARBA" id="ARBA00004651"/>
    </source>
</evidence>
<comment type="function">
    <text evidence="1">Multidrug efflux pump.</text>
</comment>
<dbReference type="GO" id="GO:0006811">
    <property type="term" value="P:monoatomic ion transport"/>
    <property type="evidence" value="ECO:0007669"/>
    <property type="project" value="UniProtKB-KW"/>
</dbReference>
<keyword evidence="10" id="KW-0406">Ion transport</keyword>
<feature type="transmembrane region" description="Helical" evidence="13">
    <location>
        <begin position="359"/>
        <end position="377"/>
    </location>
</feature>
<evidence type="ECO:0000256" key="4">
    <source>
        <dbReference type="ARBA" id="ARBA00020268"/>
    </source>
</evidence>
<keyword evidence="6" id="KW-0050">Antiport</keyword>
<evidence type="ECO:0000256" key="3">
    <source>
        <dbReference type="ARBA" id="ARBA00010199"/>
    </source>
</evidence>
<keyword evidence="8 13" id="KW-0812">Transmembrane</keyword>
<keyword evidence="7" id="KW-1003">Cell membrane</keyword>
<evidence type="ECO:0000256" key="1">
    <source>
        <dbReference type="ARBA" id="ARBA00003408"/>
    </source>
</evidence>
<feature type="transmembrane region" description="Helical" evidence="13">
    <location>
        <begin position="165"/>
        <end position="183"/>
    </location>
</feature>
<feature type="transmembrane region" description="Helical" evidence="13">
    <location>
        <begin position="320"/>
        <end position="339"/>
    </location>
</feature>
<dbReference type="NCBIfam" id="TIGR00797">
    <property type="entry name" value="matE"/>
    <property type="match status" value="1"/>
</dbReference>
<reference evidence="14 15" key="2">
    <citation type="submission" date="2018-03" db="EMBL/GenBank/DDBJ databases">
        <authorList>
            <person name="Keele B.F."/>
        </authorList>
    </citation>
    <scope>NUCLEOTIDE SEQUENCE [LARGE SCALE GENOMIC DNA]</scope>
    <source>
        <strain evidence="14 15">CCALA 016</strain>
    </source>
</reference>
<accession>A0A2T1LWM7</accession>
<dbReference type="PANTHER" id="PTHR43298:SF2">
    <property type="entry name" value="FMN_FAD EXPORTER YEEO-RELATED"/>
    <property type="match status" value="1"/>
</dbReference>
<dbReference type="Pfam" id="PF01554">
    <property type="entry name" value="MatE"/>
    <property type="match status" value="2"/>
</dbReference>
<organism evidence="14 15">
    <name type="scientific">Aphanothece hegewaldii CCALA 016</name>
    <dbReference type="NCBI Taxonomy" id="2107694"/>
    <lineage>
        <taxon>Bacteria</taxon>
        <taxon>Bacillati</taxon>
        <taxon>Cyanobacteriota</taxon>
        <taxon>Cyanophyceae</taxon>
        <taxon>Oscillatoriophycideae</taxon>
        <taxon>Chroococcales</taxon>
        <taxon>Aphanothecaceae</taxon>
        <taxon>Aphanothece</taxon>
    </lineage>
</organism>
<feature type="transmembrane region" description="Helical" evidence="13">
    <location>
        <begin position="56"/>
        <end position="78"/>
    </location>
</feature>
<comment type="caution">
    <text evidence="14">The sequence shown here is derived from an EMBL/GenBank/DDBJ whole genome shotgun (WGS) entry which is preliminary data.</text>
</comment>
<dbReference type="PANTHER" id="PTHR43298">
    <property type="entry name" value="MULTIDRUG RESISTANCE PROTEIN NORM-RELATED"/>
    <property type="match status" value="1"/>
</dbReference>
<evidence type="ECO:0000256" key="6">
    <source>
        <dbReference type="ARBA" id="ARBA00022449"/>
    </source>
</evidence>
<evidence type="ECO:0000256" key="9">
    <source>
        <dbReference type="ARBA" id="ARBA00022989"/>
    </source>
</evidence>
<dbReference type="EMBL" id="PXOH01000014">
    <property type="protein sequence ID" value="PSF36299.1"/>
    <property type="molecule type" value="Genomic_DNA"/>
</dbReference>
<evidence type="ECO:0000256" key="12">
    <source>
        <dbReference type="ARBA" id="ARBA00031636"/>
    </source>
</evidence>
<evidence type="ECO:0000256" key="8">
    <source>
        <dbReference type="ARBA" id="ARBA00022692"/>
    </source>
</evidence>
<feature type="transmembrane region" description="Helical" evidence="13">
    <location>
        <begin position="398"/>
        <end position="419"/>
    </location>
</feature>
<sequence>MTSTLLRSNLKSEIREFLKLAIPLASAQVAQSAIGFADTVMMGRMGADVLGAGGLAAMIFLSIMTTASGIVMGVSPLIAEAFGSEQKNRIEQIARQGIWLTLLISLPLIIITGHLDIWLKHTGQSDKTLQYVNTYLDIMRWGLLPGMGFAALRATVSALSQARPIMIIVVGGTVFNIVWNYILGFGKFGFPQLGLAGLAIASVSALWGMFIALALYVLINQNLKNYRIFQRLHQVKPQILWELVWVGVPIGIFTGLETGFFMVIMFWMGTLGTEVLAAHQVVLQTIVMVFMVPLGISYATTVRVGLWLGRNDRIKIKQAAWVSMSISTLFTLGVSIAFLLFPKQIIGIYLDVQNPDNAAIIAIALPLLLTAAIAQVLDGLQKAVYGALQGLQDTQIPMFMNILGYWGIGLSVGYGLGFGLNLGGVGLWIGQLVATVVVAVLFIWRFNHLSQE</sequence>
<keyword evidence="15" id="KW-1185">Reference proteome</keyword>
<evidence type="ECO:0000256" key="7">
    <source>
        <dbReference type="ARBA" id="ARBA00022475"/>
    </source>
</evidence>
<keyword evidence="9 13" id="KW-1133">Transmembrane helix</keyword>
<feature type="transmembrane region" description="Helical" evidence="13">
    <location>
        <begin position="98"/>
        <end position="118"/>
    </location>
</feature>
<protein>
    <recommendedName>
        <fullName evidence="4">Probable multidrug resistance protein NorM</fullName>
    </recommendedName>
    <alternativeName>
        <fullName evidence="12">Multidrug-efflux transporter</fullName>
    </alternativeName>
</protein>
<evidence type="ECO:0000313" key="15">
    <source>
        <dbReference type="Proteomes" id="UP000239001"/>
    </source>
</evidence>
<dbReference type="InterPro" id="IPR002528">
    <property type="entry name" value="MATE_fam"/>
</dbReference>
<feature type="transmembrane region" description="Helical" evidence="13">
    <location>
        <begin position="195"/>
        <end position="219"/>
    </location>
</feature>
<reference evidence="14 15" key="1">
    <citation type="submission" date="2018-03" db="EMBL/GenBank/DDBJ databases">
        <title>The ancient ancestry and fast evolution of plastids.</title>
        <authorList>
            <person name="Moore K.R."/>
            <person name="Magnabosco C."/>
            <person name="Momper L."/>
            <person name="Gold D.A."/>
            <person name="Bosak T."/>
            <person name="Fournier G.P."/>
        </authorList>
    </citation>
    <scope>NUCLEOTIDE SEQUENCE [LARGE SCALE GENOMIC DNA]</scope>
    <source>
        <strain evidence="14 15">CCALA 016</strain>
    </source>
</reference>
<dbReference type="GO" id="GO:0005886">
    <property type="term" value="C:plasma membrane"/>
    <property type="evidence" value="ECO:0007669"/>
    <property type="project" value="UniProtKB-SubCell"/>
</dbReference>
<feature type="transmembrane region" description="Helical" evidence="13">
    <location>
        <begin position="138"/>
        <end position="156"/>
    </location>
</feature>
<proteinExistence type="inferred from homology"/>